<dbReference type="RefSeq" id="WP_278286895.1">
    <property type="nucleotide sequence ID" value="NZ_PDJQ01000001.1"/>
</dbReference>
<keyword evidence="8" id="KW-0594">Phospholipid biosynthesis</keyword>
<dbReference type="InterPro" id="IPR003811">
    <property type="entry name" value="G3P_acylTferase_PlsY"/>
</dbReference>
<comment type="caution">
    <text evidence="11">The sequence shown here is derived from an EMBL/GenBank/DDBJ whole genome shotgun (WGS) entry which is preliminary data.</text>
</comment>
<name>A0A2A9HGC3_TEPT2</name>
<dbReference type="GO" id="GO:0008654">
    <property type="term" value="P:phospholipid biosynthetic process"/>
    <property type="evidence" value="ECO:0007669"/>
    <property type="project" value="UniProtKB-KW"/>
</dbReference>
<evidence type="ECO:0000256" key="8">
    <source>
        <dbReference type="ARBA" id="ARBA00023209"/>
    </source>
</evidence>
<keyword evidence="11" id="KW-0012">Acyltransferase</keyword>
<reference evidence="11 12" key="1">
    <citation type="submission" date="2017-09" db="EMBL/GenBank/DDBJ databases">
        <title>Sequencing the genomes of two abundant thermophiles in Great Basin hot springs: Thermocrinis jamiesonii and novel Chloroflexi Thermoflexus hugenholtzii.</title>
        <authorList>
            <person name="Hedlund B."/>
        </authorList>
    </citation>
    <scope>NUCLEOTIDE SEQUENCE [LARGE SCALE GENOMIC DNA]</scope>
    <source>
        <strain evidence="11 12">G233</strain>
    </source>
</reference>
<sequence length="112" mass="11547">MSAALAPIIGHRTSPLLGGRGGKGLAATFGAWTALGGPWAAVTYGAALAIGFGVLRLREGWAVLAGAPALLGAALINRPGRRAESIAAWVLTTASLAWAYRARFGWPPVRER</sequence>
<gene>
    <name evidence="11" type="ORF">A9A59_2342</name>
</gene>
<dbReference type="AlphaFoldDB" id="A0A2A9HGC3"/>
<keyword evidence="12" id="KW-1185">Reference proteome</keyword>
<evidence type="ECO:0000256" key="9">
    <source>
        <dbReference type="ARBA" id="ARBA00023264"/>
    </source>
</evidence>
<evidence type="ECO:0000256" key="10">
    <source>
        <dbReference type="SAM" id="Phobius"/>
    </source>
</evidence>
<keyword evidence="1" id="KW-1003">Cell membrane</keyword>
<evidence type="ECO:0000256" key="6">
    <source>
        <dbReference type="ARBA" id="ARBA00023098"/>
    </source>
</evidence>
<dbReference type="EMBL" id="PDJQ01000001">
    <property type="protein sequence ID" value="PFG75077.1"/>
    <property type="molecule type" value="Genomic_DNA"/>
</dbReference>
<evidence type="ECO:0000256" key="2">
    <source>
        <dbReference type="ARBA" id="ARBA00022516"/>
    </source>
</evidence>
<dbReference type="Proteomes" id="UP000223071">
    <property type="component" value="Unassembled WGS sequence"/>
</dbReference>
<dbReference type="GO" id="GO:0043772">
    <property type="term" value="F:acyl-phosphate glycerol-3-phosphate acyltransferase activity"/>
    <property type="evidence" value="ECO:0007669"/>
    <property type="project" value="InterPro"/>
</dbReference>
<accession>A0A2A9HGC3</accession>
<keyword evidence="4 10" id="KW-0812">Transmembrane</keyword>
<evidence type="ECO:0000256" key="7">
    <source>
        <dbReference type="ARBA" id="ARBA00023136"/>
    </source>
</evidence>
<feature type="transmembrane region" description="Helical" evidence="10">
    <location>
        <begin position="29"/>
        <end position="54"/>
    </location>
</feature>
<evidence type="ECO:0000256" key="3">
    <source>
        <dbReference type="ARBA" id="ARBA00022679"/>
    </source>
</evidence>
<evidence type="ECO:0000313" key="12">
    <source>
        <dbReference type="Proteomes" id="UP000223071"/>
    </source>
</evidence>
<organism evidence="11 12">
    <name type="scientific">Tepidiforma thermophila (strain KCTC 52669 / CGMCC 1.13589 / G233)</name>
    <dbReference type="NCBI Taxonomy" id="2761530"/>
    <lineage>
        <taxon>Bacteria</taxon>
        <taxon>Bacillati</taxon>
        <taxon>Chloroflexota</taxon>
        <taxon>Tepidiformia</taxon>
        <taxon>Tepidiformales</taxon>
        <taxon>Tepidiformaceae</taxon>
        <taxon>Tepidiforma</taxon>
    </lineage>
</organism>
<evidence type="ECO:0000313" key="11">
    <source>
        <dbReference type="EMBL" id="PFG75077.1"/>
    </source>
</evidence>
<evidence type="ECO:0000256" key="4">
    <source>
        <dbReference type="ARBA" id="ARBA00022692"/>
    </source>
</evidence>
<keyword evidence="5 10" id="KW-1133">Transmembrane helix</keyword>
<proteinExistence type="predicted"/>
<protein>
    <submittedName>
        <fullName evidence="11">Glycerol-3-phosphate acyltransferase PlsY</fullName>
    </submittedName>
</protein>
<dbReference type="Pfam" id="PF02660">
    <property type="entry name" value="G3P_acyltransf"/>
    <property type="match status" value="1"/>
</dbReference>
<evidence type="ECO:0000256" key="1">
    <source>
        <dbReference type="ARBA" id="ARBA00022475"/>
    </source>
</evidence>
<keyword evidence="9" id="KW-1208">Phospholipid metabolism</keyword>
<evidence type="ECO:0000256" key="5">
    <source>
        <dbReference type="ARBA" id="ARBA00022989"/>
    </source>
</evidence>
<keyword evidence="2" id="KW-0444">Lipid biosynthesis</keyword>
<keyword evidence="3 11" id="KW-0808">Transferase</keyword>
<keyword evidence="6" id="KW-0443">Lipid metabolism</keyword>
<dbReference type="GO" id="GO:0005886">
    <property type="term" value="C:plasma membrane"/>
    <property type="evidence" value="ECO:0007669"/>
    <property type="project" value="InterPro"/>
</dbReference>
<keyword evidence="7 10" id="KW-0472">Membrane</keyword>